<dbReference type="AlphaFoldDB" id="X0SIU6"/>
<comment type="caution">
    <text evidence="1">The sequence shown here is derived from an EMBL/GenBank/DDBJ whole genome shotgun (WGS) entry which is preliminary data.</text>
</comment>
<organism evidence="1">
    <name type="scientific">marine sediment metagenome</name>
    <dbReference type="NCBI Taxonomy" id="412755"/>
    <lineage>
        <taxon>unclassified sequences</taxon>
        <taxon>metagenomes</taxon>
        <taxon>ecological metagenomes</taxon>
    </lineage>
</organism>
<sequence length="37" mass="4545">DWFLQEEPHYSMESQNLRLSAAKYRYDKGRFLEAYMA</sequence>
<dbReference type="EMBL" id="BARS01008585">
    <property type="protein sequence ID" value="GAF80934.1"/>
    <property type="molecule type" value="Genomic_DNA"/>
</dbReference>
<reference evidence="1" key="1">
    <citation type="journal article" date="2014" name="Front. Microbiol.">
        <title>High frequency of phylogenetically diverse reductive dehalogenase-homologous genes in deep subseafloor sedimentary metagenomes.</title>
        <authorList>
            <person name="Kawai M."/>
            <person name="Futagami T."/>
            <person name="Toyoda A."/>
            <person name="Takaki Y."/>
            <person name="Nishi S."/>
            <person name="Hori S."/>
            <person name="Arai W."/>
            <person name="Tsubouchi T."/>
            <person name="Morono Y."/>
            <person name="Uchiyama I."/>
            <person name="Ito T."/>
            <person name="Fujiyama A."/>
            <person name="Inagaki F."/>
            <person name="Takami H."/>
        </authorList>
    </citation>
    <scope>NUCLEOTIDE SEQUENCE</scope>
    <source>
        <strain evidence="1">Expedition CK06-06</strain>
    </source>
</reference>
<feature type="non-terminal residue" evidence="1">
    <location>
        <position position="1"/>
    </location>
</feature>
<proteinExistence type="predicted"/>
<evidence type="ECO:0000313" key="1">
    <source>
        <dbReference type="EMBL" id="GAF80934.1"/>
    </source>
</evidence>
<protein>
    <submittedName>
        <fullName evidence="1">Uncharacterized protein</fullName>
    </submittedName>
</protein>
<name>X0SIU6_9ZZZZ</name>
<gene>
    <name evidence="1" type="ORF">S01H1_16338</name>
</gene>
<accession>X0SIU6</accession>